<protein>
    <submittedName>
        <fullName evidence="1">Uncharacterized protein</fullName>
    </submittedName>
</protein>
<dbReference type="AlphaFoldDB" id="A0A0F9U6C5"/>
<dbReference type="EMBL" id="LAZR01001178">
    <property type="protein sequence ID" value="KKN49223.1"/>
    <property type="molecule type" value="Genomic_DNA"/>
</dbReference>
<sequence>MFKVGALTLVSFGFLAGCDTRPLG</sequence>
<reference evidence="1" key="1">
    <citation type="journal article" date="2015" name="Nature">
        <title>Complex archaea that bridge the gap between prokaryotes and eukaryotes.</title>
        <authorList>
            <person name="Spang A."/>
            <person name="Saw J.H."/>
            <person name="Jorgensen S.L."/>
            <person name="Zaremba-Niedzwiedzka K."/>
            <person name="Martijn J."/>
            <person name="Lind A.E."/>
            <person name="van Eijk R."/>
            <person name="Schleper C."/>
            <person name="Guy L."/>
            <person name="Ettema T.J."/>
        </authorList>
    </citation>
    <scope>NUCLEOTIDE SEQUENCE</scope>
</reference>
<evidence type="ECO:0000313" key="1">
    <source>
        <dbReference type="EMBL" id="KKN49223.1"/>
    </source>
</evidence>
<gene>
    <name evidence="1" type="ORF">LCGC14_0645200</name>
</gene>
<comment type="caution">
    <text evidence="1">The sequence shown here is derived from an EMBL/GenBank/DDBJ whole genome shotgun (WGS) entry which is preliminary data.</text>
</comment>
<feature type="non-terminal residue" evidence="1">
    <location>
        <position position="24"/>
    </location>
</feature>
<organism evidence="1">
    <name type="scientific">marine sediment metagenome</name>
    <dbReference type="NCBI Taxonomy" id="412755"/>
    <lineage>
        <taxon>unclassified sequences</taxon>
        <taxon>metagenomes</taxon>
        <taxon>ecological metagenomes</taxon>
    </lineage>
</organism>
<proteinExistence type="predicted"/>
<accession>A0A0F9U6C5</accession>
<dbReference type="PROSITE" id="PS51257">
    <property type="entry name" value="PROKAR_LIPOPROTEIN"/>
    <property type="match status" value="1"/>
</dbReference>
<name>A0A0F9U6C5_9ZZZZ</name>